<protein>
    <submittedName>
        <fullName evidence="2">Uncharacterized protein</fullName>
    </submittedName>
</protein>
<keyword evidence="3" id="KW-1185">Reference proteome</keyword>
<proteinExistence type="predicted"/>
<accession>A0A078AUE8</accession>
<evidence type="ECO:0000256" key="1">
    <source>
        <dbReference type="SAM" id="MobiDB-lite"/>
    </source>
</evidence>
<sequence length="426" mass="48845">MRVASQVNTNSTDRPSSVSSQVELILDHNQFLQNHRLSNYNSKSPSKSNLRVINSMISPEKKYINQRLNIKMFYQEQISIKPPENQIEDQQRVQSSIKDIVMKQLKSEMSNYSSDTMPYTETKPSDRKQIINLVGVGPERSETADNLQSRNDFQLESKLDNGFKNCQSIESLNQNGSQTMLITDKIQNNSVQIYIQNNRKSMQTDHNLLSKHKVNLSSSQNSNDYDQNNPKMNKNQQCNTSFTRNQSVLHNNQNQNKLNSQLLPSIKLNNSSLDTIHSSQSRIANQSILHKYVLDSSLQYPFTYENNSSFQYNSNSITRMAAVPSKLSKSFLINKRSMLRKNFERKLDPIIQNPYKQISSSFAVGNRDRFGQPYVPTRPQEIKPGPGYYNVGQILERQVNISPFHGVQKKIMSKGKISIHKAQNSL</sequence>
<gene>
    <name evidence="2" type="primary">Contig8052.g8596</name>
    <name evidence="2" type="ORF">STYLEM_14718</name>
</gene>
<feature type="region of interest" description="Disordered" evidence="1">
    <location>
        <begin position="215"/>
        <end position="238"/>
    </location>
</feature>
<reference evidence="2 3" key="1">
    <citation type="submission" date="2014-06" db="EMBL/GenBank/DDBJ databases">
        <authorList>
            <person name="Swart Estienne"/>
        </authorList>
    </citation>
    <scope>NUCLEOTIDE SEQUENCE [LARGE SCALE GENOMIC DNA]</scope>
    <source>
        <strain evidence="2 3">130c</strain>
    </source>
</reference>
<dbReference type="AlphaFoldDB" id="A0A078AUE8"/>
<evidence type="ECO:0000313" key="2">
    <source>
        <dbReference type="EMBL" id="CDW85636.1"/>
    </source>
</evidence>
<feature type="compositionally biased region" description="Low complexity" evidence="1">
    <location>
        <begin position="217"/>
        <end position="229"/>
    </location>
</feature>
<dbReference type="EMBL" id="CCKQ01013920">
    <property type="protein sequence ID" value="CDW85636.1"/>
    <property type="molecule type" value="Genomic_DNA"/>
</dbReference>
<dbReference type="InParanoid" id="A0A078AUE8"/>
<name>A0A078AUE8_STYLE</name>
<organism evidence="2 3">
    <name type="scientific">Stylonychia lemnae</name>
    <name type="common">Ciliate</name>
    <dbReference type="NCBI Taxonomy" id="5949"/>
    <lineage>
        <taxon>Eukaryota</taxon>
        <taxon>Sar</taxon>
        <taxon>Alveolata</taxon>
        <taxon>Ciliophora</taxon>
        <taxon>Intramacronucleata</taxon>
        <taxon>Spirotrichea</taxon>
        <taxon>Stichotrichia</taxon>
        <taxon>Sporadotrichida</taxon>
        <taxon>Oxytrichidae</taxon>
        <taxon>Stylonychinae</taxon>
        <taxon>Stylonychia</taxon>
    </lineage>
</organism>
<dbReference type="OrthoDB" id="10662012at2759"/>
<dbReference type="Proteomes" id="UP000039865">
    <property type="component" value="Unassembled WGS sequence"/>
</dbReference>
<evidence type="ECO:0000313" key="3">
    <source>
        <dbReference type="Proteomes" id="UP000039865"/>
    </source>
</evidence>